<protein>
    <recommendedName>
        <fullName evidence="4">NTP pyrophosphohydrolase MazG putative catalytic core domain-containing protein</fullName>
    </recommendedName>
</protein>
<accession>A0A402C975</accession>
<dbReference type="InterPro" id="IPR038735">
    <property type="entry name" value="MSMEG_1276-like_NTP-PPase_dom"/>
</dbReference>
<organism evidence="2 3">
    <name type="scientific">Rhodococcus wratislaviensis</name>
    <name type="common">Tsukamurella wratislaviensis</name>
    <dbReference type="NCBI Taxonomy" id="44752"/>
    <lineage>
        <taxon>Bacteria</taxon>
        <taxon>Bacillati</taxon>
        <taxon>Actinomycetota</taxon>
        <taxon>Actinomycetes</taxon>
        <taxon>Mycobacteriales</taxon>
        <taxon>Nocardiaceae</taxon>
        <taxon>Rhodococcus</taxon>
    </lineage>
</organism>
<reference evidence="2 3" key="1">
    <citation type="submission" date="2018-11" db="EMBL/GenBank/DDBJ databases">
        <title>Microbial catabolism of amino acid.</title>
        <authorList>
            <person name="Hibi M."/>
            <person name="Ogawa J."/>
        </authorList>
    </citation>
    <scope>NUCLEOTIDE SEQUENCE [LARGE SCALE GENOMIC DNA]</scope>
    <source>
        <strain evidence="2 3">C31-06</strain>
    </source>
</reference>
<comment type="caution">
    <text evidence="2">The sequence shown here is derived from an EMBL/GenBank/DDBJ whole genome shotgun (WGS) entry which is preliminary data.</text>
</comment>
<name>A0A402C975_RHOWR</name>
<dbReference type="CDD" id="cd11532">
    <property type="entry name" value="NTP-PPase_COG4997"/>
    <property type="match status" value="1"/>
</dbReference>
<sequence>MRNDNTIEVHRKLVRDNIPDVIRANGGTPHWRALVDDSDYLAAVHAKVVEEARELRGASPEERVDELADLLEVTTALMAALDHRRGSNASSRPQTRRPRWLRTENLARARRTR</sequence>
<dbReference type="EMBL" id="BHYM01000035">
    <property type="protein sequence ID" value="GCE40151.1"/>
    <property type="molecule type" value="Genomic_DNA"/>
</dbReference>
<evidence type="ECO:0008006" key="4">
    <source>
        <dbReference type="Google" id="ProtNLM"/>
    </source>
</evidence>
<evidence type="ECO:0000313" key="2">
    <source>
        <dbReference type="EMBL" id="GCE40151.1"/>
    </source>
</evidence>
<dbReference type="Proteomes" id="UP000287519">
    <property type="component" value="Unassembled WGS sequence"/>
</dbReference>
<gene>
    <name evidence="2" type="ORF">Rhow_003794</name>
</gene>
<evidence type="ECO:0000313" key="3">
    <source>
        <dbReference type="Proteomes" id="UP000287519"/>
    </source>
</evidence>
<evidence type="ECO:0000256" key="1">
    <source>
        <dbReference type="SAM" id="MobiDB-lite"/>
    </source>
</evidence>
<proteinExistence type="predicted"/>
<feature type="region of interest" description="Disordered" evidence="1">
    <location>
        <begin position="82"/>
        <end position="113"/>
    </location>
</feature>
<keyword evidence="3" id="KW-1185">Reference proteome</keyword>
<dbReference type="SUPFAM" id="SSF101386">
    <property type="entry name" value="all-alpha NTP pyrophosphatases"/>
    <property type="match status" value="1"/>
</dbReference>
<dbReference type="AlphaFoldDB" id="A0A402C975"/>